<feature type="transmembrane region" description="Helical" evidence="1">
    <location>
        <begin position="338"/>
        <end position="358"/>
    </location>
</feature>
<accession>A0A6S6ZHM8</accession>
<evidence type="ECO:0000256" key="1">
    <source>
        <dbReference type="SAM" id="Phobius"/>
    </source>
</evidence>
<dbReference type="EMBL" id="CADIJO010000004">
    <property type="protein sequence ID" value="CAB3678539.1"/>
    <property type="molecule type" value="Genomic_DNA"/>
</dbReference>
<dbReference type="Proteomes" id="UP000494111">
    <property type="component" value="Unassembled WGS sequence"/>
</dbReference>
<sequence length="425" mass="47406">MQSPDEPVHLLRAYLLTDGVVLLENQQGKLSGGNVDRNLINFALMGQGPFPGNLAAKVTHERIDQLSSLKWSGEKTYFEMPTTSYYFPAIYIPQAIGLAIGEQLNLSVQQSYYLARYSVFVASMALILLAFRIFPTNPLTVCLLLLPMTVFQAMGAAIDGFSLALAILATSIFMRLATKPAEREVAWSYLLIGLIFVLATSRTQIASFVLMPFTLALVRKRALYFWQGLIVTVMVLLWLYLSISSNQDGGMHHAGYTHGEVIKHYLLHPTEMLGIIYNTITSNEIRSGYMQQFVGVLGWLDTKFPKGYYNTVWWMFVAVAILSISVRNLKQTWIPRLALVLMFLGACFTIFFALLVQWNEFPTPVIGGVQGRYFTIPLVALAYGLSGDGGFKTSAAKTSILILALITLLTFAKMPQLLLDRFYIG</sequence>
<keyword evidence="1" id="KW-0812">Transmembrane</keyword>
<organism evidence="2 3">
    <name type="scientific">Achromobacter deleyi</name>
    <dbReference type="NCBI Taxonomy" id="1353891"/>
    <lineage>
        <taxon>Bacteria</taxon>
        <taxon>Pseudomonadati</taxon>
        <taxon>Pseudomonadota</taxon>
        <taxon>Betaproteobacteria</taxon>
        <taxon>Burkholderiales</taxon>
        <taxon>Alcaligenaceae</taxon>
        <taxon>Achromobacter</taxon>
    </lineage>
</organism>
<dbReference type="AlphaFoldDB" id="A0A6S6ZHM8"/>
<keyword evidence="1" id="KW-1133">Transmembrane helix</keyword>
<name>A0A6S6ZHM8_9BURK</name>
<feature type="transmembrane region" description="Helical" evidence="1">
    <location>
        <begin position="398"/>
        <end position="419"/>
    </location>
</feature>
<feature type="transmembrane region" description="Helical" evidence="1">
    <location>
        <begin position="307"/>
        <end position="326"/>
    </location>
</feature>
<protein>
    <recommendedName>
        <fullName evidence="4">Glycosyltransferase RgtA/B/C/D-like domain-containing protein</fullName>
    </recommendedName>
</protein>
<feature type="transmembrane region" description="Helical" evidence="1">
    <location>
        <begin position="370"/>
        <end position="386"/>
    </location>
</feature>
<feature type="transmembrane region" description="Helical" evidence="1">
    <location>
        <begin position="186"/>
        <end position="211"/>
    </location>
</feature>
<gene>
    <name evidence="2" type="ORF">LMG3458_01480</name>
</gene>
<keyword evidence="1" id="KW-0472">Membrane</keyword>
<feature type="transmembrane region" description="Helical" evidence="1">
    <location>
        <begin position="114"/>
        <end position="134"/>
    </location>
</feature>
<feature type="transmembrane region" description="Helical" evidence="1">
    <location>
        <begin position="141"/>
        <end position="174"/>
    </location>
</feature>
<dbReference type="InterPro" id="IPR018674">
    <property type="entry name" value="DUF2142_membrane"/>
</dbReference>
<evidence type="ECO:0008006" key="4">
    <source>
        <dbReference type="Google" id="ProtNLM"/>
    </source>
</evidence>
<proteinExistence type="predicted"/>
<evidence type="ECO:0000313" key="3">
    <source>
        <dbReference type="Proteomes" id="UP000494111"/>
    </source>
</evidence>
<feature type="transmembrane region" description="Helical" evidence="1">
    <location>
        <begin position="223"/>
        <end position="241"/>
    </location>
</feature>
<dbReference type="Pfam" id="PF09913">
    <property type="entry name" value="DUF2142"/>
    <property type="match status" value="1"/>
</dbReference>
<evidence type="ECO:0000313" key="2">
    <source>
        <dbReference type="EMBL" id="CAB3678539.1"/>
    </source>
</evidence>
<reference evidence="2 3" key="1">
    <citation type="submission" date="2020-04" db="EMBL/GenBank/DDBJ databases">
        <authorList>
            <person name="De Canck E."/>
        </authorList>
    </citation>
    <scope>NUCLEOTIDE SEQUENCE [LARGE SCALE GENOMIC DNA]</scope>
    <source>
        <strain evidence="2 3">LMG 3458</strain>
    </source>
</reference>